<comment type="caution">
    <text evidence="2">The sequence shown here is derived from an EMBL/GenBank/DDBJ whole genome shotgun (WGS) entry which is preliminary data.</text>
</comment>
<evidence type="ECO:0008006" key="4">
    <source>
        <dbReference type="Google" id="ProtNLM"/>
    </source>
</evidence>
<name>A0AAD5TUM1_9FUNG</name>
<evidence type="ECO:0000313" key="2">
    <source>
        <dbReference type="EMBL" id="KAJ3183420.1"/>
    </source>
</evidence>
<gene>
    <name evidence="2" type="ORF">HDU87_006739</name>
</gene>
<evidence type="ECO:0000256" key="1">
    <source>
        <dbReference type="SAM" id="SignalP"/>
    </source>
</evidence>
<dbReference type="EMBL" id="JADGJQ010000006">
    <property type="protein sequence ID" value="KAJ3183420.1"/>
    <property type="molecule type" value="Genomic_DNA"/>
</dbReference>
<dbReference type="Pfam" id="PF21203">
    <property type="entry name" value="ECM10"/>
    <property type="match status" value="1"/>
</dbReference>
<dbReference type="AlphaFoldDB" id="A0AAD5TUM1"/>
<organism evidence="2 3">
    <name type="scientific">Geranomyces variabilis</name>
    <dbReference type="NCBI Taxonomy" id="109894"/>
    <lineage>
        <taxon>Eukaryota</taxon>
        <taxon>Fungi</taxon>
        <taxon>Fungi incertae sedis</taxon>
        <taxon>Chytridiomycota</taxon>
        <taxon>Chytridiomycota incertae sedis</taxon>
        <taxon>Chytridiomycetes</taxon>
        <taxon>Spizellomycetales</taxon>
        <taxon>Powellomycetaceae</taxon>
        <taxon>Geranomyces</taxon>
    </lineage>
</organism>
<sequence length="205" mass="22105">MKLPSALVFTVLLAVGFLHCAAEPMELSVLHSLGSSAPSLRGSIVYDPASLKRSANKYVAGSATAGSVVSAGANTDPREMYRVYVEGDGVKLTAAVPLCMLEASEYQEQITLHLDSNGVPWHLDYLVGATSCEKPAKPLGRTPKTLVFIERALAGTRPKLEQMVETTVDGKPEPEKSFIQKYWFYIVPAVLILLLQSGGEEPAKK</sequence>
<keyword evidence="1" id="KW-0732">Signal</keyword>
<feature type="chain" id="PRO_5042009106" description="ER membrane protein complex subunit 10" evidence="1">
    <location>
        <begin position="23"/>
        <end position="205"/>
    </location>
</feature>
<accession>A0AAD5TUM1</accession>
<keyword evidence="3" id="KW-1185">Reference proteome</keyword>
<evidence type="ECO:0000313" key="3">
    <source>
        <dbReference type="Proteomes" id="UP001212152"/>
    </source>
</evidence>
<dbReference type="PANTHER" id="PTHR39219">
    <property type="entry name" value="ER MEMBRANE PROTEIN COMPLEX SUBUNIT 10"/>
    <property type="match status" value="1"/>
</dbReference>
<proteinExistence type="predicted"/>
<dbReference type="Proteomes" id="UP001212152">
    <property type="component" value="Unassembled WGS sequence"/>
</dbReference>
<reference evidence="2" key="1">
    <citation type="submission" date="2020-05" db="EMBL/GenBank/DDBJ databases">
        <title>Phylogenomic resolution of chytrid fungi.</title>
        <authorList>
            <person name="Stajich J.E."/>
            <person name="Amses K."/>
            <person name="Simmons R."/>
            <person name="Seto K."/>
            <person name="Myers J."/>
            <person name="Bonds A."/>
            <person name="Quandt C.A."/>
            <person name="Barry K."/>
            <person name="Liu P."/>
            <person name="Grigoriev I."/>
            <person name="Longcore J.E."/>
            <person name="James T.Y."/>
        </authorList>
    </citation>
    <scope>NUCLEOTIDE SEQUENCE</scope>
    <source>
        <strain evidence="2">JEL0379</strain>
    </source>
</reference>
<protein>
    <recommendedName>
        <fullName evidence="4">ER membrane protein complex subunit 10</fullName>
    </recommendedName>
</protein>
<feature type="signal peptide" evidence="1">
    <location>
        <begin position="1"/>
        <end position="22"/>
    </location>
</feature>
<dbReference type="PANTHER" id="PTHR39219:SF1">
    <property type="entry name" value="ER MEMBRANE PROTEIN COMPLEX SUBUNIT 10"/>
    <property type="match status" value="1"/>
</dbReference>
<dbReference type="CDD" id="cd22209">
    <property type="entry name" value="EMC10"/>
    <property type="match status" value="1"/>
</dbReference>